<protein>
    <submittedName>
        <fullName evidence="1">Uncharacterized protein</fullName>
    </submittedName>
</protein>
<proteinExistence type="predicted"/>
<dbReference type="EMBL" id="KX268352">
    <property type="protein sequence ID" value="ASR82410.1"/>
    <property type="molecule type" value="Genomic_DNA"/>
</dbReference>
<dbReference type="AlphaFoldDB" id="A0A6F8EFJ9"/>
<reference evidence="1" key="1">
    <citation type="submission" date="2016-05" db="EMBL/GenBank/DDBJ databases">
        <title>Gene Analysis of Helicobacter pylori Strain Evolution From an Original Source.</title>
        <authorList>
            <person name="Wu D.-C."/>
        </authorList>
    </citation>
    <scope>NUCLEOTIDE SEQUENCE</scope>
    <source>
        <strain evidence="1">DU-Chou2013</strain>
    </source>
</reference>
<accession>A0A6F8EFJ9</accession>
<evidence type="ECO:0000313" key="1">
    <source>
        <dbReference type="EMBL" id="ASR82410.1"/>
    </source>
</evidence>
<organism evidence="1">
    <name type="scientific">Helicobacter pylori</name>
    <name type="common">Campylobacter pylori</name>
    <dbReference type="NCBI Taxonomy" id="210"/>
    <lineage>
        <taxon>Bacteria</taxon>
        <taxon>Pseudomonadati</taxon>
        <taxon>Campylobacterota</taxon>
        <taxon>Epsilonproteobacteria</taxon>
        <taxon>Campylobacterales</taxon>
        <taxon>Helicobacteraceae</taxon>
        <taxon>Helicobacter</taxon>
    </lineage>
</organism>
<name>A0A6F8EFJ9_HELPX</name>
<sequence>MNIKSNGYSKIDEILVKGVGMRKGGLGGANTQTGIKFEEENDLVSRLKDTKGYRCEERSLGGYEIYFKDESVAYSFKKHELY</sequence>